<accession>A0A8J5RXK9</accession>
<proteinExistence type="predicted"/>
<organism evidence="2 3">
    <name type="scientific">Zizania palustris</name>
    <name type="common">Northern wild rice</name>
    <dbReference type="NCBI Taxonomy" id="103762"/>
    <lineage>
        <taxon>Eukaryota</taxon>
        <taxon>Viridiplantae</taxon>
        <taxon>Streptophyta</taxon>
        <taxon>Embryophyta</taxon>
        <taxon>Tracheophyta</taxon>
        <taxon>Spermatophyta</taxon>
        <taxon>Magnoliopsida</taxon>
        <taxon>Liliopsida</taxon>
        <taxon>Poales</taxon>
        <taxon>Poaceae</taxon>
        <taxon>BOP clade</taxon>
        <taxon>Oryzoideae</taxon>
        <taxon>Oryzeae</taxon>
        <taxon>Zizaniinae</taxon>
        <taxon>Zizania</taxon>
    </lineage>
</organism>
<feature type="region of interest" description="Disordered" evidence="1">
    <location>
        <begin position="1"/>
        <end position="32"/>
    </location>
</feature>
<keyword evidence="3" id="KW-1185">Reference proteome</keyword>
<protein>
    <submittedName>
        <fullName evidence="2">Uncharacterized protein</fullName>
    </submittedName>
</protein>
<reference evidence="2" key="2">
    <citation type="submission" date="2021-02" db="EMBL/GenBank/DDBJ databases">
        <authorList>
            <person name="Kimball J.A."/>
            <person name="Haas M.W."/>
            <person name="Macchietto M."/>
            <person name="Kono T."/>
            <person name="Duquette J."/>
            <person name="Shao M."/>
        </authorList>
    </citation>
    <scope>NUCLEOTIDE SEQUENCE</scope>
    <source>
        <tissue evidence="2">Fresh leaf tissue</tissue>
    </source>
</reference>
<evidence type="ECO:0000313" key="2">
    <source>
        <dbReference type="EMBL" id="KAG8047016.1"/>
    </source>
</evidence>
<gene>
    <name evidence="2" type="ORF">GUJ93_ZPchr0008g13300</name>
</gene>
<sequence>MSHAPTRHACPPPSIPAVHPTPRSPHESNRHRLAPETSSLLLIAITFQPPLPPSRAAVGSETLVLPTLTKP</sequence>
<dbReference type="EMBL" id="JAAALK010000290">
    <property type="protein sequence ID" value="KAG8047016.1"/>
    <property type="molecule type" value="Genomic_DNA"/>
</dbReference>
<evidence type="ECO:0000313" key="3">
    <source>
        <dbReference type="Proteomes" id="UP000729402"/>
    </source>
</evidence>
<dbReference type="Proteomes" id="UP000729402">
    <property type="component" value="Unassembled WGS sequence"/>
</dbReference>
<evidence type="ECO:0000256" key="1">
    <source>
        <dbReference type="SAM" id="MobiDB-lite"/>
    </source>
</evidence>
<reference evidence="2" key="1">
    <citation type="journal article" date="2021" name="bioRxiv">
        <title>Whole Genome Assembly and Annotation of Northern Wild Rice, Zizania palustris L., Supports a Whole Genome Duplication in the Zizania Genus.</title>
        <authorList>
            <person name="Haas M."/>
            <person name="Kono T."/>
            <person name="Macchietto M."/>
            <person name="Millas R."/>
            <person name="McGilp L."/>
            <person name="Shao M."/>
            <person name="Duquette J."/>
            <person name="Hirsch C.N."/>
            <person name="Kimball J."/>
        </authorList>
    </citation>
    <scope>NUCLEOTIDE SEQUENCE</scope>
    <source>
        <tissue evidence="2">Fresh leaf tissue</tissue>
    </source>
</reference>
<dbReference type="AlphaFoldDB" id="A0A8J5RXK9"/>
<name>A0A8J5RXK9_ZIZPA</name>
<comment type="caution">
    <text evidence="2">The sequence shown here is derived from an EMBL/GenBank/DDBJ whole genome shotgun (WGS) entry which is preliminary data.</text>
</comment>